<sequence>MRSQDRKPGGQVGHPGSGLEPTADPTRSERVEPPMECSGCGGSLAGATKLDDGWAQVWDIPPIELERVHYLLARLQCADCGKITTATPPFGPAWCVSYGPNVNAAAILLGNEGNVPMERTATLMESLLAAPVSTAFVALAQKRFADGLQSSGLDEA</sequence>
<dbReference type="AlphaFoldDB" id="T1CBE4"/>
<reference evidence="3" key="1">
    <citation type="submission" date="2013-08" db="EMBL/GenBank/DDBJ databases">
        <authorList>
            <person name="Mendez C."/>
            <person name="Richter M."/>
            <person name="Ferrer M."/>
            <person name="Sanchez J."/>
        </authorList>
    </citation>
    <scope>NUCLEOTIDE SEQUENCE</scope>
</reference>
<dbReference type="InterPro" id="IPR024474">
    <property type="entry name" value="Znf_dom_IS66"/>
</dbReference>
<evidence type="ECO:0000313" key="3">
    <source>
        <dbReference type="EMBL" id="EQD63880.1"/>
    </source>
</evidence>
<organism evidence="3">
    <name type="scientific">mine drainage metagenome</name>
    <dbReference type="NCBI Taxonomy" id="410659"/>
    <lineage>
        <taxon>unclassified sequences</taxon>
        <taxon>metagenomes</taxon>
        <taxon>ecological metagenomes</taxon>
    </lineage>
</organism>
<feature type="region of interest" description="Disordered" evidence="1">
    <location>
        <begin position="1"/>
        <end position="39"/>
    </location>
</feature>
<feature type="non-terminal residue" evidence="3">
    <location>
        <position position="156"/>
    </location>
</feature>
<reference evidence="3" key="2">
    <citation type="journal article" date="2014" name="ISME J.">
        <title>Microbial stratification in low pH oxic and suboxic macroscopic growths along an acid mine drainage.</title>
        <authorList>
            <person name="Mendez-Garcia C."/>
            <person name="Mesa V."/>
            <person name="Sprenger R.R."/>
            <person name="Richter M."/>
            <person name="Diez M.S."/>
            <person name="Solano J."/>
            <person name="Bargiela R."/>
            <person name="Golyshina O.V."/>
            <person name="Manteca A."/>
            <person name="Ramos J.L."/>
            <person name="Gallego J.R."/>
            <person name="Llorente I."/>
            <person name="Martins Dos Santos V.A."/>
            <person name="Jensen O.N."/>
            <person name="Pelaez A.I."/>
            <person name="Sanchez J."/>
            <person name="Ferrer M."/>
        </authorList>
    </citation>
    <scope>NUCLEOTIDE SEQUENCE</scope>
</reference>
<dbReference type="EMBL" id="AUZY01004326">
    <property type="protein sequence ID" value="EQD63880.1"/>
    <property type="molecule type" value="Genomic_DNA"/>
</dbReference>
<evidence type="ECO:0000259" key="2">
    <source>
        <dbReference type="Pfam" id="PF13005"/>
    </source>
</evidence>
<feature type="domain" description="Transposase IS66 zinc-finger binding" evidence="2">
    <location>
        <begin position="36"/>
        <end position="81"/>
    </location>
</feature>
<proteinExistence type="predicted"/>
<comment type="caution">
    <text evidence="3">The sequence shown here is derived from an EMBL/GenBank/DDBJ whole genome shotgun (WGS) entry which is preliminary data.</text>
</comment>
<protein>
    <submittedName>
        <fullName evidence="3">Transposase IS66</fullName>
    </submittedName>
</protein>
<name>T1CBE4_9ZZZZ</name>
<gene>
    <name evidence="3" type="ORF">B1B_06810</name>
</gene>
<accession>T1CBE4</accession>
<dbReference type="Pfam" id="PF13005">
    <property type="entry name" value="zf-IS66"/>
    <property type="match status" value="1"/>
</dbReference>
<evidence type="ECO:0000256" key="1">
    <source>
        <dbReference type="SAM" id="MobiDB-lite"/>
    </source>
</evidence>